<protein>
    <recommendedName>
        <fullName evidence="4">Integrase</fullName>
    </recommendedName>
</protein>
<reference evidence="2 3" key="1">
    <citation type="submission" date="2023-12" db="EMBL/GenBank/DDBJ databases">
        <title>Genome sequencing and assembly of bacterial species from a model synthetic community.</title>
        <authorList>
            <person name="Hogle S.L."/>
        </authorList>
    </citation>
    <scope>NUCLEOTIDE SEQUENCE [LARGE SCALE GENOMIC DNA]</scope>
    <source>
        <strain evidence="2 3">HAMBI_2792</strain>
    </source>
</reference>
<accession>A0ABZ0WYA7</accession>
<sequence length="784" mass="89810">MIQNDLTLCFKNFEKFIDEQESFYHQYLTQDCTHAWKDDVWHIGRKGTGWLQGNGSQVLNFKKIGRIKGILNSLMDISDLSYRDFMKAVLVARYRKNGGSISAAQAVKVLIMLKRWYAALLLFGKSHPVYLETKILEHAMASLSTADLKNANGLPDHKGLCVALQRYVNFLNFTQSKLSYVSDSPYLSISSMTDKALKQRQKENRQAFGGFDIEGENYLISITTFINVIELMHRVRTDGERLALNFLLLLIITGFRSVEVCNLRFDSLVKRSIPDPELKERFRKKGISTYHLGIKYQGAKGAGERVHWIEPIAIPLVEMIYQNVLHITKPMRDILTDLRIQKFQSFIPTSTSLFLEEYLDRDDILNYFFESKSIETRGMGAARDNIRKVLKNKGVPEIKERMKNYGEVFYHRDDIENMIKEEFISSGCNKFNPCIHQWNDNGKSYSVRHEELLFLHFKGSVSMNRQLIFKTVPIPFTNKVMNDFLGAGRNTSIFQKYNLVEPDGSISKLRTHIPRHNINTFLAIAGVEDHLQAMLMGRLDIRQNHHYQHLTENLLAKTVHLSAVLTDSLEIGEFDYITPQEIVEKTGCIAYNSNLDLETNLKVGLGTFDDSKDFVSYLRSSADPLSDTLVSCQAALDELGDDVELEEVSQKNAQIHPLPTGFCVKQILNWGCIYRLKCQSGESCPYFTLTGRMDEYAKLPIKRVQLEDQIKILEDLQETTSGYDKALARMNHSKENLTHLQVNLAQYLKSLNVVQINRILDATTSFKTLAQLFALEQHKINEVS</sequence>
<name>A0ABZ0WYA7_9GAMM</name>
<dbReference type="InterPro" id="IPR011010">
    <property type="entry name" value="DNA_brk_join_enz"/>
</dbReference>
<evidence type="ECO:0000313" key="3">
    <source>
        <dbReference type="Proteomes" id="UP001324384"/>
    </source>
</evidence>
<dbReference type="Proteomes" id="UP001324384">
    <property type="component" value="Chromosome"/>
</dbReference>
<dbReference type="RefSeq" id="WP_114799972.1">
    <property type="nucleotide sequence ID" value="NZ_CP139961.1"/>
</dbReference>
<gene>
    <name evidence="2" type="ORF">U0021_00100</name>
</gene>
<dbReference type="EMBL" id="CP139961">
    <property type="protein sequence ID" value="WQE04042.1"/>
    <property type="molecule type" value="Genomic_DNA"/>
</dbReference>
<keyword evidence="1" id="KW-0233">DNA recombination</keyword>
<proteinExistence type="predicted"/>
<dbReference type="Gene3D" id="1.10.443.10">
    <property type="entry name" value="Intergrase catalytic core"/>
    <property type="match status" value="1"/>
</dbReference>
<evidence type="ECO:0008006" key="4">
    <source>
        <dbReference type="Google" id="ProtNLM"/>
    </source>
</evidence>
<dbReference type="InterPro" id="IPR013762">
    <property type="entry name" value="Integrase-like_cat_sf"/>
</dbReference>
<organism evidence="2 3">
    <name type="scientific">Moraxella canis</name>
    <dbReference type="NCBI Taxonomy" id="90239"/>
    <lineage>
        <taxon>Bacteria</taxon>
        <taxon>Pseudomonadati</taxon>
        <taxon>Pseudomonadota</taxon>
        <taxon>Gammaproteobacteria</taxon>
        <taxon>Moraxellales</taxon>
        <taxon>Moraxellaceae</taxon>
        <taxon>Moraxella</taxon>
    </lineage>
</organism>
<evidence type="ECO:0000256" key="1">
    <source>
        <dbReference type="ARBA" id="ARBA00023172"/>
    </source>
</evidence>
<keyword evidence="3" id="KW-1185">Reference proteome</keyword>
<dbReference type="SUPFAM" id="SSF56349">
    <property type="entry name" value="DNA breaking-rejoining enzymes"/>
    <property type="match status" value="1"/>
</dbReference>
<evidence type="ECO:0000313" key="2">
    <source>
        <dbReference type="EMBL" id="WQE04042.1"/>
    </source>
</evidence>